<dbReference type="InterPro" id="IPR051812">
    <property type="entry name" value="SPI_LacAB/RpiB"/>
</dbReference>
<sequence length="157" mass="16754">MTEHKNAIIMGADNLGLPLKNTLRDYLIELGYPVTDIGVNDDKPVNYPEIAVKLAERVAAGEFSRGILVCGTGIGMAITANKIAGVRAAVIHDPYSAERARASNDAQIAAFGALVIGPSAAKKMLDIWLASEFVPGSRSQPKVDLINALDKKRLLND</sequence>
<dbReference type="GO" id="GO:0016861">
    <property type="term" value="F:intramolecular oxidoreductase activity, interconverting aldoses and ketoses"/>
    <property type="evidence" value="ECO:0007669"/>
    <property type="project" value="UniProtKB-ARBA"/>
</dbReference>
<comment type="caution">
    <text evidence="3">The sequence shown here is derived from an EMBL/GenBank/DDBJ whole genome shotgun (WGS) entry which is preliminary data.</text>
</comment>
<evidence type="ECO:0000256" key="2">
    <source>
        <dbReference type="ARBA" id="ARBA00023235"/>
    </source>
</evidence>
<dbReference type="Pfam" id="PF02502">
    <property type="entry name" value="LacAB_rpiB"/>
    <property type="match status" value="1"/>
</dbReference>
<reference evidence="3 4" key="1">
    <citation type="submission" date="2018-08" db="EMBL/GenBank/DDBJ databases">
        <title>Genomic Encyclopedia of Type Strains, Phase IV (KMG-IV): sequencing the most valuable type-strain genomes for metagenomic binning, comparative biology and taxonomic classification.</title>
        <authorList>
            <person name="Goeker M."/>
        </authorList>
    </citation>
    <scope>NUCLEOTIDE SEQUENCE [LARGE SCALE GENOMIC DNA]</scope>
    <source>
        <strain evidence="3 4">DSM 23923</strain>
    </source>
</reference>
<evidence type="ECO:0000313" key="3">
    <source>
        <dbReference type="EMBL" id="REG06143.1"/>
    </source>
</evidence>
<dbReference type="SUPFAM" id="SSF89623">
    <property type="entry name" value="Ribose/Galactose isomerase RpiB/AlsB"/>
    <property type="match status" value="1"/>
</dbReference>
<dbReference type="EMBL" id="QUMS01000004">
    <property type="protein sequence ID" value="REG06143.1"/>
    <property type="molecule type" value="Genomic_DNA"/>
</dbReference>
<proteinExistence type="inferred from homology"/>
<dbReference type="AlphaFoldDB" id="A0A347ZQE6"/>
<name>A0A347ZQE6_9CHLR</name>
<keyword evidence="2 3" id="KW-0413">Isomerase</keyword>
<organism evidence="3 4">
    <name type="scientific">Pelolinea submarina</name>
    <dbReference type="NCBI Taxonomy" id="913107"/>
    <lineage>
        <taxon>Bacteria</taxon>
        <taxon>Bacillati</taxon>
        <taxon>Chloroflexota</taxon>
        <taxon>Anaerolineae</taxon>
        <taxon>Anaerolineales</taxon>
        <taxon>Anaerolineaceae</taxon>
        <taxon>Pelolinea</taxon>
    </lineage>
</organism>
<dbReference type="NCBIfam" id="TIGR00689">
    <property type="entry name" value="rpiB_lacA_lacB"/>
    <property type="match status" value="1"/>
</dbReference>
<evidence type="ECO:0000256" key="1">
    <source>
        <dbReference type="ARBA" id="ARBA00008754"/>
    </source>
</evidence>
<evidence type="ECO:0000313" key="4">
    <source>
        <dbReference type="Proteomes" id="UP000256388"/>
    </source>
</evidence>
<gene>
    <name evidence="3" type="ORF">DFR64_2574</name>
</gene>
<dbReference type="GO" id="GO:0005975">
    <property type="term" value="P:carbohydrate metabolic process"/>
    <property type="evidence" value="ECO:0007669"/>
    <property type="project" value="InterPro"/>
</dbReference>
<comment type="similarity">
    <text evidence="1">Belongs to the LacAB/RpiB family.</text>
</comment>
<dbReference type="PANTHER" id="PTHR43732">
    <property type="entry name" value="RIBOSE 5-PHOSPHATE ISOMERASE-RELATED"/>
    <property type="match status" value="1"/>
</dbReference>
<dbReference type="NCBIfam" id="NF004051">
    <property type="entry name" value="PRK05571.1"/>
    <property type="match status" value="1"/>
</dbReference>
<dbReference type="PIRSF" id="PIRSF005384">
    <property type="entry name" value="RpiB_LacA_B"/>
    <property type="match status" value="1"/>
</dbReference>
<keyword evidence="4" id="KW-1185">Reference proteome</keyword>
<dbReference type="InterPro" id="IPR036569">
    <property type="entry name" value="RpiB_LacA_LacB_sf"/>
</dbReference>
<accession>A0A347ZQE6</accession>
<protein>
    <submittedName>
        <fullName evidence="3">Ribose-5-phosphate isomerase</fullName>
    </submittedName>
</protein>
<dbReference type="PANTHER" id="PTHR43732:SF1">
    <property type="entry name" value="RIBOSE 5-PHOSPHATE ISOMERASE"/>
    <property type="match status" value="1"/>
</dbReference>
<dbReference type="RefSeq" id="WP_174233247.1">
    <property type="nucleotide sequence ID" value="NZ_AP018437.1"/>
</dbReference>
<dbReference type="Gene3D" id="3.40.1400.10">
    <property type="entry name" value="Sugar-phosphate isomerase, RpiB/LacA/LacB"/>
    <property type="match status" value="1"/>
</dbReference>
<dbReference type="InterPro" id="IPR003500">
    <property type="entry name" value="RpiB_LacA_LacB"/>
</dbReference>
<dbReference type="Proteomes" id="UP000256388">
    <property type="component" value="Unassembled WGS sequence"/>
</dbReference>